<dbReference type="CDD" id="cd00854">
    <property type="entry name" value="NagA"/>
    <property type="match status" value="1"/>
</dbReference>
<dbReference type="Gene3D" id="2.30.40.10">
    <property type="entry name" value="Urease, subunit C, domain 1"/>
    <property type="match status" value="1"/>
</dbReference>
<evidence type="ECO:0000259" key="6">
    <source>
        <dbReference type="Pfam" id="PF01979"/>
    </source>
</evidence>
<gene>
    <name evidence="7" type="primary">nagA</name>
    <name evidence="7" type="ORF">Q5741_11060</name>
</gene>
<evidence type="ECO:0000256" key="2">
    <source>
        <dbReference type="ARBA" id="ARBA00022723"/>
    </source>
</evidence>
<comment type="caution">
    <text evidence="7">The sequence shown here is derived from an EMBL/GenBank/DDBJ whole genome shotgun (WGS) entry which is preliminary data.</text>
</comment>
<name>A0ABT9CEA2_9BACL</name>
<keyword evidence="2" id="KW-0479">Metal-binding</keyword>
<dbReference type="InterPro" id="IPR032466">
    <property type="entry name" value="Metal_Hydrolase"/>
</dbReference>
<evidence type="ECO:0000256" key="5">
    <source>
        <dbReference type="PIRNR" id="PIRNR038994"/>
    </source>
</evidence>
<keyword evidence="4 5" id="KW-0119">Carbohydrate metabolism</keyword>
<dbReference type="SUPFAM" id="SSF51338">
    <property type="entry name" value="Composite domain of metallo-dependent hydrolases"/>
    <property type="match status" value="1"/>
</dbReference>
<evidence type="ECO:0000256" key="1">
    <source>
        <dbReference type="ARBA" id="ARBA00010716"/>
    </source>
</evidence>
<dbReference type="GO" id="GO:0008448">
    <property type="term" value="F:N-acetylglucosamine-6-phosphate deacetylase activity"/>
    <property type="evidence" value="ECO:0007669"/>
    <property type="project" value="UniProtKB-EC"/>
</dbReference>
<protein>
    <submittedName>
        <fullName evidence="7">N-acetylglucosamine-6-phosphate deacetylase</fullName>
        <ecNumber evidence="7">3.5.1.25</ecNumber>
    </submittedName>
</protein>
<proteinExistence type="inferred from homology"/>
<dbReference type="InterPro" id="IPR006680">
    <property type="entry name" value="Amidohydro-rel"/>
</dbReference>
<comment type="similarity">
    <text evidence="1 5">Belongs to the metallo-dependent hydrolases superfamily. NagA family.</text>
</comment>
<keyword evidence="8" id="KW-1185">Reference proteome</keyword>
<dbReference type="EMBL" id="JAUQTB010000005">
    <property type="protein sequence ID" value="MDO7906954.1"/>
    <property type="molecule type" value="Genomic_DNA"/>
</dbReference>
<evidence type="ECO:0000313" key="8">
    <source>
        <dbReference type="Proteomes" id="UP001240171"/>
    </source>
</evidence>
<dbReference type="NCBIfam" id="TIGR00221">
    <property type="entry name" value="nagA"/>
    <property type="match status" value="1"/>
</dbReference>
<dbReference type="PIRSF" id="PIRSF038994">
    <property type="entry name" value="NagA"/>
    <property type="match status" value="1"/>
</dbReference>
<accession>A0ABT9CEA2</accession>
<dbReference type="RefSeq" id="WP_305024156.1">
    <property type="nucleotide sequence ID" value="NZ_JAUQTB010000005.1"/>
</dbReference>
<evidence type="ECO:0000256" key="4">
    <source>
        <dbReference type="ARBA" id="ARBA00023277"/>
    </source>
</evidence>
<dbReference type="InterPro" id="IPR003764">
    <property type="entry name" value="GlcNAc_6-P_deAcase"/>
</dbReference>
<feature type="domain" description="Amidohydrolase-related" evidence="6">
    <location>
        <begin position="62"/>
        <end position="390"/>
    </location>
</feature>
<keyword evidence="3 5" id="KW-0378">Hydrolase</keyword>
<dbReference type="PANTHER" id="PTHR11113">
    <property type="entry name" value="N-ACETYLGLUCOSAMINE-6-PHOSPHATE DEACETYLASE"/>
    <property type="match status" value="1"/>
</dbReference>
<dbReference type="Proteomes" id="UP001240171">
    <property type="component" value="Unassembled WGS sequence"/>
</dbReference>
<evidence type="ECO:0000256" key="3">
    <source>
        <dbReference type="ARBA" id="ARBA00022801"/>
    </source>
</evidence>
<reference evidence="7 8" key="1">
    <citation type="submission" date="2023-07" db="EMBL/GenBank/DDBJ databases">
        <title>Paenibacillus sp. JX-17 nov. isolated from soil.</title>
        <authorList>
            <person name="Wan Y."/>
            <person name="Liu B."/>
        </authorList>
    </citation>
    <scope>NUCLEOTIDE SEQUENCE [LARGE SCALE GENOMIC DNA]</scope>
    <source>
        <strain evidence="7 8">JX-17</strain>
    </source>
</reference>
<sequence>MSQEPSNDTQLLLGRVLAPSGFINQGALLIEDGKLVFVGAEDELPGVYAGLPASQVTLTGGTLIPGFIDIHVHGGSGYDFMDAAPHVLDAITSFHCSQGTTAMLATTVTAPRDRLSEVLDHVHAYMQKEMPYAALEGVHLEGPFISPLWSGAQNPAHIAAPTTSWLESWEQQYPGLIRQLTLAPEREGALEVIAWLKQHQIIAALGHTNAAYEEVERAVEAGLHHAVHTFNAMTPLHHRQPGAVGAVLGDSRISAEIIADGIHVHPAAIQILAKIKQENNLVLITDAISAAGLEDGPYTLGDLPVLVHDGVARLEDGKTLAGSTLTMIRGFRYLVQTVGLSIEEASHAASGTPARLLGIDHRTGSLEAGKQADLLLLDEQLELQGVWVKGIQKLK</sequence>
<evidence type="ECO:0000313" key="7">
    <source>
        <dbReference type="EMBL" id="MDO7906954.1"/>
    </source>
</evidence>
<dbReference type="Gene3D" id="3.20.20.140">
    <property type="entry name" value="Metal-dependent hydrolases"/>
    <property type="match status" value="1"/>
</dbReference>
<dbReference type="EC" id="3.5.1.25" evidence="7"/>
<dbReference type="SUPFAM" id="SSF51556">
    <property type="entry name" value="Metallo-dependent hydrolases"/>
    <property type="match status" value="1"/>
</dbReference>
<dbReference type="Pfam" id="PF01979">
    <property type="entry name" value="Amidohydro_1"/>
    <property type="match status" value="1"/>
</dbReference>
<organism evidence="7 8">
    <name type="scientific">Paenibacillus lacisoli</name>
    <dbReference type="NCBI Taxonomy" id="3064525"/>
    <lineage>
        <taxon>Bacteria</taxon>
        <taxon>Bacillati</taxon>
        <taxon>Bacillota</taxon>
        <taxon>Bacilli</taxon>
        <taxon>Bacillales</taxon>
        <taxon>Paenibacillaceae</taxon>
        <taxon>Paenibacillus</taxon>
    </lineage>
</organism>
<dbReference type="InterPro" id="IPR011059">
    <property type="entry name" value="Metal-dep_hydrolase_composite"/>
</dbReference>
<dbReference type="PANTHER" id="PTHR11113:SF14">
    <property type="entry name" value="N-ACETYLGLUCOSAMINE-6-PHOSPHATE DEACETYLASE"/>
    <property type="match status" value="1"/>
</dbReference>